<keyword evidence="4" id="KW-1185">Reference proteome</keyword>
<feature type="transmembrane region" description="Helical" evidence="2">
    <location>
        <begin position="24"/>
        <end position="44"/>
    </location>
</feature>
<keyword evidence="2" id="KW-0812">Transmembrane</keyword>
<gene>
    <name evidence="3" type="ORF">Q5P01_025956</name>
</gene>
<dbReference type="EMBL" id="JAUPFM010000022">
    <property type="protein sequence ID" value="KAK2815489.1"/>
    <property type="molecule type" value="Genomic_DNA"/>
</dbReference>
<evidence type="ECO:0000256" key="2">
    <source>
        <dbReference type="SAM" id="Phobius"/>
    </source>
</evidence>
<accession>A0AA88LN65</accession>
<sequence>MNSSSLSIATCGDYSPVYLSSRTAAYAINVALGLPINCYIMRLIVAGAVGTTSSEFFTVNLLVSELLACLGCVFNSSDVARTRRPGEAESDQREKQEEENGF</sequence>
<organism evidence="3 4">
    <name type="scientific">Channa striata</name>
    <name type="common">Snakehead murrel</name>
    <name type="synonym">Ophicephalus striatus</name>
    <dbReference type="NCBI Taxonomy" id="64152"/>
    <lineage>
        <taxon>Eukaryota</taxon>
        <taxon>Metazoa</taxon>
        <taxon>Chordata</taxon>
        <taxon>Craniata</taxon>
        <taxon>Vertebrata</taxon>
        <taxon>Euteleostomi</taxon>
        <taxon>Actinopterygii</taxon>
        <taxon>Neopterygii</taxon>
        <taxon>Teleostei</taxon>
        <taxon>Neoteleostei</taxon>
        <taxon>Acanthomorphata</taxon>
        <taxon>Anabantaria</taxon>
        <taxon>Anabantiformes</taxon>
        <taxon>Channoidei</taxon>
        <taxon>Channidae</taxon>
        <taxon>Channa</taxon>
    </lineage>
</organism>
<dbReference type="AlphaFoldDB" id="A0AA88LN65"/>
<proteinExistence type="predicted"/>
<evidence type="ECO:0000313" key="4">
    <source>
        <dbReference type="Proteomes" id="UP001187415"/>
    </source>
</evidence>
<evidence type="ECO:0000256" key="1">
    <source>
        <dbReference type="SAM" id="MobiDB-lite"/>
    </source>
</evidence>
<protein>
    <submittedName>
        <fullName evidence="3">Uncharacterized protein</fullName>
    </submittedName>
</protein>
<keyword evidence="2" id="KW-0472">Membrane</keyword>
<dbReference type="Proteomes" id="UP001187415">
    <property type="component" value="Unassembled WGS sequence"/>
</dbReference>
<feature type="region of interest" description="Disordered" evidence="1">
    <location>
        <begin position="81"/>
        <end position="102"/>
    </location>
</feature>
<reference evidence="3" key="1">
    <citation type="submission" date="2023-07" db="EMBL/GenBank/DDBJ databases">
        <title>Chromosome-level Genome Assembly of Striped Snakehead (Channa striata).</title>
        <authorList>
            <person name="Liu H."/>
        </authorList>
    </citation>
    <scope>NUCLEOTIDE SEQUENCE</scope>
    <source>
        <strain evidence="3">Gz</strain>
        <tissue evidence="3">Muscle</tissue>
    </source>
</reference>
<feature type="transmembrane region" description="Helical" evidence="2">
    <location>
        <begin position="56"/>
        <end position="74"/>
    </location>
</feature>
<name>A0AA88LN65_CHASR</name>
<comment type="caution">
    <text evidence="3">The sequence shown here is derived from an EMBL/GenBank/DDBJ whole genome shotgun (WGS) entry which is preliminary data.</text>
</comment>
<evidence type="ECO:0000313" key="3">
    <source>
        <dbReference type="EMBL" id="KAK2815489.1"/>
    </source>
</evidence>
<keyword evidence="2" id="KW-1133">Transmembrane helix</keyword>